<dbReference type="Proteomes" id="UP000006844">
    <property type="component" value="Chromosome"/>
</dbReference>
<dbReference type="RefSeq" id="WP_013568074.1">
    <property type="nucleotide sequence ID" value="NC_014963.1"/>
</dbReference>
<gene>
    <name evidence="2" type="ordered locus">AciPR4_1519</name>
</gene>
<dbReference type="AlphaFoldDB" id="E8V1R0"/>
<dbReference type="KEGG" id="tsa:AciPR4_1519"/>
<dbReference type="HOGENOM" id="CLU_179277_0_1_0"/>
<protein>
    <recommendedName>
        <fullName evidence="1">Putative zinc-finger domain-containing protein</fullName>
    </recommendedName>
</protein>
<feature type="domain" description="Putative zinc-finger" evidence="1">
    <location>
        <begin position="3"/>
        <end position="36"/>
    </location>
</feature>
<dbReference type="eggNOG" id="COG5660">
    <property type="taxonomic scope" value="Bacteria"/>
</dbReference>
<name>E8V1R0_TERSS</name>
<dbReference type="STRING" id="401053.AciPR4_1519"/>
<dbReference type="OrthoDB" id="129419at2"/>
<evidence type="ECO:0000313" key="3">
    <source>
        <dbReference type="Proteomes" id="UP000006844"/>
    </source>
</evidence>
<accession>E8V1R0</accession>
<evidence type="ECO:0000313" key="2">
    <source>
        <dbReference type="EMBL" id="ADV82341.1"/>
    </source>
</evidence>
<sequence>MTCTEFLAKMTDFFDGHVEPTLLSEIKTHLGECHHCEVVVSTTRQTIEIYRDNQVYELPTDVRERTISSIMARCKEGC</sequence>
<dbReference type="InterPro" id="IPR027383">
    <property type="entry name" value="Znf_put"/>
</dbReference>
<evidence type="ECO:0000259" key="1">
    <source>
        <dbReference type="Pfam" id="PF13490"/>
    </source>
</evidence>
<reference evidence="2 3" key="1">
    <citation type="journal article" date="2012" name="Stand. Genomic Sci.">
        <title>Complete genome sequence of Terriglobus saanensis type strain SP1PR4(T), an Acidobacteria from tundra soil.</title>
        <authorList>
            <person name="Rawat S.R."/>
            <person name="Mannisto M.K."/>
            <person name="Starovoytov V."/>
            <person name="Goodwin L."/>
            <person name="Nolan M."/>
            <person name="Hauser L."/>
            <person name="Land M."/>
            <person name="Davenport K.W."/>
            <person name="Woyke T."/>
            <person name="Haggblom M.M."/>
        </authorList>
    </citation>
    <scope>NUCLEOTIDE SEQUENCE</scope>
    <source>
        <strain evidence="3">ATCC BAA-1853 / DSM 23119 / SP1PR4</strain>
    </source>
</reference>
<dbReference type="EMBL" id="CP002467">
    <property type="protein sequence ID" value="ADV82341.1"/>
    <property type="molecule type" value="Genomic_DNA"/>
</dbReference>
<organism evidence="2 3">
    <name type="scientific">Terriglobus saanensis (strain ATCC BAA-1853 / DSM 23119 / SP1PR4)</name>
    <dbReference type="NCBI Taxonomy" id="401053"/>
    <lineage>
        <taxon>Bacteria</taxon>
        <taxon>Pseudomonadati</taxon>
        <taxon>Acidobacteriota</taxon>
        <taxon>Terriglobia</taxon>
        <taxon>Terriglobales</taxon>
        <taxon>Acidobacteriaceae</taxon>
        <taxon>Terriglobus</taxon>
    </lineage>
</organism>
<proteinExistence type="predicted"/>
<keyword evidence="3" id="KW-1185">Reference proteome</keyword>
<dbReference type="Pfam" id="PF13490">
    <property type="entry name" value="zf-HC2"/>
    <property type="match status" value="1"/>
</dbReference>